<evidence type="ECO:0000313" key="1">
    <source>
        <dbReference type="EMBL" id="KAK5054386.1"/>
    </source>
</evidence>
<evidence type="ECO:0000313" key="2">
    <source>
        <dbReference type="Proteomes" id="UP001345691"/>
    </source>
</evidence>
<protein>
    <recommendedName>
        <fullName evidence="3">NmrA-like domain-containing protein</fullName>
    </recommendedName>
</protein>
<evidence type="ECO:0008006" key="3">
    <source>
        <dbReference type="Google" id="ProtNLM"/>
    </source>
</evidence>
<dbReference type="Proteomes" id="UP001345691">
    <property type="component" value="Unassembled WGS sequence"/>
</dbReference>
<sequence>MGSTMRAIHKKLPATTIENRFDEKLEHIPAQDSPYVPLFLLQEASFKTPNMRRTKWVVAMPNGTNKAYYRWFERNVLRGSEMELKMEVRMGDIEAIEQMEDWAAAGRNEVVMEARRYCKIDIGKLLDPDVLWRYVEHSKTVPVQSLDLIVPSTAEWFPERDGPINRQQQG</sequence>
<accession>A0ABR0J1Y7</accession>
<proteinExistence type="predicted"/>
<comment type="caution">
    <text evidence="1">The sequence shown here is derived from an EMBL/GenBank/DDBJ whole genome shotgun (WGS) entry which is preliminary data.</text>
</comment>
<name>A0ABR0J1Y7_9EURO</name>
<reference evidence="1 2" key="1">
    <citation type="submission" date="2023-08" db="EMBL/GenBank/DDBJ databases">
        <title>Black Yeasts Isolated from many extreme environments.</title>
        <authorList>
            <person name="Coleine C."/>
            <person name="Stajich J.E."/>
            <person name="Selbmann L."/>
        </authorList>
    </citation>
    <scope>NUCLEOTIDE SEQUENCE [LARGE SCALE GENOMIC DNA]</scope>
    <source>
        <strain evidence="1 2">CCFEE 6328</strain>
    </source>
</reference>
<dbReference type="EMBL" id="JAVRRF010000023">
    <property type="protein sequence ID" value="KAK5054386.1"/>
    <property type="molecule type" value="Genomic_DNA"/>
</dbReference>
<keyword evidence="2" id="KW-1185">Reference proteome</keyword>
<gene>
    <name evidence="1" type="ORF">LTR69_009001</name>
</gene>
<organism evidence="1 2">
    <name type="scientific">Exophiala sideris</name>
    <dbReference type="NCBI Taxonomy" id="1016849"/>
    <lineage>
        <taxon>Eukaryota</taxon>
        <taxon>Fungi</taxon>
        <taxon>Dikarya</taxon>
        <taxon>Ascomycota</taxon>
        <taxon>Pezizomycotina</taxon>
        <taxon>Eurotiomycetes</taxon>
        <taxon>Chaetothyriomycetidae</taxon>
        <taxon>Chaetothyriales</taxon>
        <taxon>Herpotrichiellaceae</taxon>
        <taxon>Exophiala</taxon>
    </lineage>
</organism>